<accession>A0A369J1J1</accession>
<reference evidence="2" key="1">
    <citation type="submission" date="2018-04" db="EMBL/GenBank/DDBJ databases">
        <title>Whole genome sequencing of Hypsizygus marmoreus.</title>
        <authorList>
            <person name="Choi I.-G."/>
            <person name="Min B."/>
            <person name="Kim J.-G."/>
            <person name="Kim S."/>
            <person name="Oh Y.-L."/>
            <person name="Kong W.-S."/>
            <person name="Park H."/>
            <person name="Jeong J."/>
            <person name="Song E.-S."/>
        </authorList>
    </citation>
    <scope>NUCLEOTIDE SEQUENCE [LARGE SCALE GENOMIC DNA]</scope>
    <source>
        <strain evidence="2">51987-8</strain>
    </source>
</reference>
<dbReference type="OrthoDB" id="2945238at2759"/>
<keyword evidence="3" id="KW-1185">Reference proteome</keyword>
<protein>
    <submittedName>
        <fullName evidence="2">Uncharacterized protein</fullName>
    </submittedName>
</protein>
<feature type="compositionally biased region" description="Polar residues" evidence="1">
    <location>
        <begin position="1"/>
        <end position="28"/>
    </location>
</feature>
<evidence type="ECO:0000313" key="3">
    <source>
        <dbReference type="Proteomes" id="UP000076154"/>
    </source>
</evidence>
<name>A0A369J1J1_HYPMA</name>
<gene>
    <name evidence="2" type="ORF">Hypma_004801</name>
</gene>
<dbReference type="EMBL" id="LUEZ02000184">
    <property type="protein sequence ID" value="RDB15262.1"/>
    <property type="molecule type" value="Genomic_DNA"/>
</dbReference>
<evidence type="ECO:0000256" key="1">
    <source>
        <dbReference type="SAM" id="MobiDB-lite"/>
    </source>
</evidence>
<evidence type="ECO:0000313" key="2">
    <source>
        <dbReference type="EMBL" id="RDB15262.1"/>
    </source>
</evidence>
<proteinExistence type="predicted"/>
<dbReference type="InParanoid" id="A0A369J1J1"/>
<sequence>MPAASSSTPLRNLKRTSSVANSSDTDNTPPRKKYRRDRTQLARRHDCDFEDLLRWRVCDTSDPTAVLDLKTMHQREEDMIHAVRNIADNVKASVKEDIRRDGQMILQVELYLKWLQGFNFVLTAIETILDAKVPGTRRRVPGLGRLSFSLLYNLMDCFIDEVNAHQDGWSYRYPVGPVELDPLVMSLAEESNNPSADGRSDTAIKCAEDIFQRYDQVMLSAVRRYKVECNRKLMAAAIARKEDNLGRACCLLCEQTGYGGTDDMGFNLLVKTRDAMMKWGKEAGNFETD</sequence>
<dbReference type="AlphaFoldDB" id="A0A369J1J1"/>
<dbReference type="Proteomes" id="UP000076154">
    <property type="component" value="Unassembled WGS sequence"/>
</dbReference>
<organism evidence="2 3">
    <name type="scientific">Hypsizygus marmoreus</name>
    <name type="common">White beech mushroom</name>
    <name type="synonym">Agaricus marmoreus</name>
    <dbReference type="NCBI Taxonomy" id="39966"/>
    <lineage>
        <taxon>Eukaryota</taxon>
        <taxon>Fungi</taxon>
        <taxon>Dikarya</taxon>
        <taxon>Basidiomycota</taxon>
        <taxon>Agaricomycotina</taxon>
        <taxon>Agaricomycetes</taxon>
        <taxon>Agaricomycetidae</taxon>
        <taxon>Agaricales</taxon>
        <taxon>Tricholomatineae</taxon>
        <taxon>Lyophyllaceae</taxon>
        <taxon>Hypsizygus</taxon>
    </lineage>
</organism>
<comment type="caution">
    <text evidence="2">The sequence shown here is derived from an EMBL/GenBank/DDBJ whole genome shotgun (WGS) entry which is preliminary data.</text>
</comment>
<feature type="region of interest" description="Disordered" evidence="1">
    <location>
        <begin position="1"/>
        <end position="39"/>
    </location>
</feature>